<feature type="region of interest" description="Disordered" evidence="1">
    <location>
        <begin position="588"/>
        <end position="630"/>
    </location>
</feature>
<dbReference type="EMBL" id="ML976619">
    <property type="protein sequence ID" value="KAF1841252.1"/>
    <property type="molecule type" value="Genomic_DNA"/>
</dbReference>
<reference evidence="2" key="1">
    <citation type="submission" date="2020-01" db="EMBL/GenBank/DDBJ databases">
        <authorList>
            <consortium name="DOE Joint Genome Institute"/>
            <person name="Haridas S."/>
            <person name="Albert R."/>
            <person name="Binder M."/>
            <person name="Bloem J."/>
            <person name="Labutti K."/>
            <person name="Salamov A."/>
            <person name="Andreopoulos B."/>
            <person name="Baker S.E."/>
            <person name="Barry K."/>
            <person name="Bills G."/>
            <person name="Bluhm B.H."/>
            <person name="Cannon C."/>
            <person name="Castanera R."/>
            <person name="Culley D.E."/>
            <person name="Daum C."/>
            <person name="Ezra D."/>
            <person name="Gonzalez J.B."/>
            <person name="Henrissat B."/>
            <person name="Kuo A."/>
            <person name="Liang C."/>
            <person name="Lipzen A."/>
            <person name="Lutzoni F."/>
            <person name="Magnuson J."/>
            <person name="Mondo S."/>
            <person name="Nolan M."/>
            <person name="Ohm R."/>
            <person name="Pangilinan J."/>
            <person name="Park H.-J."/>
            <person name="Ramirez L."/>
            <person name="Alfaro M."/>
            <person name="Sun H."/>
            <person name="Tritt A."/>
            <person name="Yoshinaga Y."/>
            <person name="Zwiers L.-H."/>
            <person name="Turgeon B.G."/>
            <person name="Goodwin S.B."/>
            <person name="Spatafora J.W."/>
            <person name="Crous P.W."/>
            <person name="Grigoriev I.V."/>
        </authorList>
    </citation>
    <scope>NUCLEOTIDE SEQUENCE</scope>
    <source>
        <strain evidence="2">CBS 394.84</strain>
    </source>
</reference>
<dbReference type="OrthoDB" id="3686891at2759"/>
<protein>
    <submittedName>
        <fullName evidence="2">Uncharacterized protein</fullName>
    </submittedName>
</protein>
<feature type="region of interest" description="Disordered" evidence="1">
    <location>
        <begin position="344"/>
        <end position="400"/>
    </location>
</feature>
<evidence type="ECO:0000256" key="1">
    <source>
        <dbReference type="SAM" id="MobiDB-lite"/>
    </source>
</evidence>
<comment type="caution">
    <text evidence="2">The sequence shown here is derived from an EMBL/GenBank/DDBJ whole genome shotgun (WGS) entry which is preliminary data.</text>
</comment>
<dbReference type="GeneID" id="63846736"/>
<accession>A0A9P4L4F3</accession>
<feature type="region of interest" description="Disordered" evidence="1">
    <location>
        <begin position="1"/>
        <end position="35"/>
    </location>
</feature>
<sequence>MKPSPRQAEPSLRQSKYYIQDIPPGRPYTSSNLESNHNTYFEDAIHTRREPETLHEYGAAFNQRYGDANDFSQCHMPNMSLNPETFSHDPHSSEAAPRFAARNDNKHLRGVEKYAELPSPNIQNRERGRGEGYLSEQGSHLNNMHRRSISLTSPAIKPMQLLTYPSSRHSSAPPQAAGQSSFAPFGHHFNTSEDAKRHRHITMRFDRHAYDENDESITLVEANRQRHVERIYNAMTRGDLARDNVGSTAMKRWTREPHYASDLVEAYAHKVFDCLLEQAKEGFRGWHHNDYVADDRKGEDEDRDVNCAGRLDNVITALEQEKTICEDVMNSACQIRMFVNAPKAYSNRKHQNRVGNSKRPGAKANALDPNPRASKLRKTGGRGSRARSSTTSDIPASAKQSPCELAKLPYFTNPSLKRISSSSPLGDFLAPPGVPVHQPISRSHRSSFGEHQVSTMSLSSTLPLAQSYGLQQPNTAHIMAMPPALLSPFMSPPSLSHGHFSAPATPDEVKPLDGNILLSPWQHADTFGESPCTTFQRPGNPEDSLFTQVIDWSQDVSAFTPFTSCTATESANYFEHHPEAGVSLADVEQLPSNQAGNSEHDTEFSAFWQQQQEVQPFPNNDPHSNYPDQS</sequence>
<organism evidence="2 3">
    <name type="scientific">Cucurbitaria berberidis CBS 394.84</name>
    <dbReference type="NCBI Taxonomy" id="1168544"/>
    <lineage>
        <taxon>Eukaryota</taxon>
        <taxon>Fungi</taxon>
        <taxon>Dikarya</taxon>
        <taxon>Ascomycota</taxon>
        <taxon>Pezizomycotina</taxon>
        <taxon>Dothideomycetes</taxon>
        <taxon>Pleosporomycetidae</taxon>
        <taxon>Pleosporales</taxon>
        <taxon>Pleosporineae</taxon>
        <taxon>Cucurbitariaceae</taxon>
        <taxon>Cucurbitaria</taxon>
    </lineage>
</organism>
<dbReference type="Proteomes" id="UP000800039">
    <property type="component" value="Unassembled WGS sequence"/>
</dbReference>
<evidence type="ECO:0000313" key="2">
    <source>
        <dbReference type="EMBL" id="KAF1841252.1"/>
    </source>
</evidence>
<dbReference type="RefSeq" id="XP_040783815.1">
    <property type="nucleotide sequence ID" value="XM_040929484.1"/>
</dbReference>
<name>A0A9P4L4F3_9PLEO</name>
<dbReference type="AlphaFoldDB" id="A0A9P4L4F3"/>
<evidence type="ECO:0000313" key="3">
    <source>
        <dbReference type="Proteomes" id="UP000800039"/>
    </source>
</evidence>
<gene>
    <name evidence="2" type="ORF">K460DRAFT_294354</name>
</gene>
<keyword evidence="3" id="KW-1185">Reference proteome</keyword>
<proteinExistence type="predicted"/>
<feature type="compositionally biased region" description="Polar residues" evidence="1">
    <location>
        <begin position="607"/>
        <end position="630"/>
    </location>
</feature>